<gene>
    <name evidence="1" type="ORF">ACJDU8_06470</name>
</gene>
<sequence>MTYNGKYSCLILDADIYYKLVQFEDINAFVKIIDNITDKAYIHEYVYKEEILTKREQLEQLIAMKKLEILYPKNILDKIGYSVYKDSFKILCEEYIGLENLCKRHGHLGEVYSLAIAKALSITIFMSDEGGLKPIIKRLLNTGINDINMFRLKNIIHWVRHNPECDITRREAKKIFCYTCSKGNIKNRKRCFDDIWKI</sequence>
<protein>
    <recommendedName>
        <fullName evidence="3">PIN domain-containing protein</fullName>
    </recommendedName>
</protein>
<organism evidence="1 2">
    <name type="scientific">Candidatus Clostridium eludens</name>
    <dbReference type="NCBI Taxonomy" id="3381663"/>
    <lineage>
        <taxon>Bacteria</taxon>
        <taxon>Bacillati</taxon>
        <taxon>Bacillota</taxon>
        <taxon>Clostridia</taxon>
        <taxon>Eubacteriales</taxon>
        <taxon>Clostridiaceae</taxon>
        <taxon>Clostridium</taxon>
    </lineage>
</organism>
<evidence type="ECO:0000313" key="1">
    <source>
        <dbReference type="EMBL" id="MFL0195210.1"/>
    </source>
</evidence>
<evidence type="ECO:0000313" key="2">
    <source>
        <dbReference type="Proteomes" id="UP001623660"/>
    </source>
</evidence>
<accession>A0ABW8SK59</accession>
<comment type="caution">
    <text evidence="1">The sequence shown here is derived from an EMBL/GenBank/DDBJ whole genome shotgun (WGS) entry which is preliminary data.</text>
</comment>
<keyword evidence="2" id="KW-1185">Reference proteome</keyword>
<reference evidence="1 2" key="1">
    <citation type="submission" date="2024-11" db="EMBL/GenBank/DDBJ databases">
        <authorList>
            <person name="Heng Y.C."/>
            <person name="Lim A.C.H."/>
            <person name="Lee J.K.Y."/>
            <person name="Kittelmann S."/>
        </authorList>
    </citation>
    <scope>NUCLEOTIDE SEQUENCE [LARGE SCALE GENOMIC DNA]</scope>
    <source>
        <strain evidence="1 2">WILCCON 0269</strain>
    </source>
</reference>
<evidence type="ECO:0008006" key="3">
    <source>
        <dbReference type="Google" id="ProtNLM"/>
    </source>
</evidence>
<dbReference type="EMBL" id="JBJHZX010000007">
    <property type="protein sequence ID" value="MFL0195210.1"/>
    <property type="molecule type" value="Genomic_DNA"/>
</dbReference>
<proteinExistence type="predicted"/>
<name>A0ABW8SK59_9CLOT</name>
<dbReference type="RefSeq" id="WP_406791333.1">
    <property type="nucleotide sequence ID" value="NZ_JBJHZX010000007.1"/>
</dbReference>
<dbReference type="Proteomes" id="UP001623660">
    <property type="component" value="Unassembled WGS sequence"/>
</dbReference>